<proteinExistence type="predicted"/>
<evidence type="ECO:0000313" key="4">
    <source>
        <dbReference type="Proteomes" id="UP001057375"/>
    </source>
</evidence>
<keyword evidence="1" id="KW-0175">Coiled coil</keyword>
<sequence>EEEDKEKKGRKEAKGKKNNKHISSRSKAKKSKSKRITKSSAADSIFSAFKVADFTIKEGEVTNPILSSSSSSSSAGGKAGFWRALLGEVEAKRREEERLAHEEKMNARQKRKDAMFLKVPKYDYDNAEDNDVFTMNEENAKQEEENERKDAEALKKQALMTKESDVERKTSRTTIIQPSSSAIQAQKKMDLVSTGLVQAQARPNEPSKVSSAQQLKIAMQQNYLKSLEKINTIMTPAHRIVLLQLSICVCRFQQLSSVWTHLQSFHFNGLLGTEAKVLKVYKPEILSFVSSRLLENISDIIHGKVTQSMVQCGVFPTNKWPVEPLYFTIPLYQIVLAVRQTTVMDRVRIMFRSSLSDADYRTVFPLTCPSMTTSKTSSSWIKQMHAWSIKGRELAETKQGRRSLYDPEIWPKLKYFIHSKDLLYKIWINRKGLSLSLISRHTDPAVEAVIRVHLSILEERKAKLDSHLVEYETWVREHPKAPPSESPSHPSRENIQRISSEIRMWSILCDVAKTSGDAWFVDKDKNLWDMRLLIGLFRYYSPNGLLQTLSMVCDDVTLGIGSAALVKEQYTMFLKWREDIHMKQALVAKKQEKGETLTSEDEMILSNLWDMRLLIGLFRYYSPNGLLPTLSMVCDDVTLGIGSAALVKEQYTMFLKWREDIHMKQALVAKKQEKGETLTSEDEMILSVNTSQYPSHILTIKDKIKVEDLAKSLFGHTQALLNLIYVLTNQQPQL</sequence>
<reference evidence="3" key="1">
    <citation type="submission" date="2022-03" db="EMBL/GenBank/DDBJ databases">
        <title>Draft genome sequence of Aduncisulcus paluster, a free-living microaerophilic Fornicata.</title>
        <authorList>
            <person name="Yuyama I."/>
            <person name="Kume K."/>
            <person name="Tamura T."/>
            <person name="Inagaki Y."/>
            <person name="Hashimoto T."/>
        </authorList>
    </citation>
    <scope>NUCLEOTIDE SEQUENCE</scope>
    <source>
        <strain evidence="3">NY0171</strain>
    </source>
</reference>
<dbReference type="Proteomes" id="UP001057375">
    <property type="component" value="Unassembled WGS sequence"/>
</dbReference>
<comment type="caution">
    <text evidence="3">The sequence shown here is derived from an EMBL/GenBank/DDBJ whole genome shotgun (WGS) entry which is preliminary data.</text>
</comment>
<evidence type="ECO:0000256" key="1">
    <source>
        <dbReference type="SAM" id="Coils"/>
    </source>
</evidence>
<name>A0ABQ5KMQ1_9EUKA</name>
<accession>A0ABQ5KMQ1</accession>
<feature type="non-terminal residue" evidence="3">
    <location>
        <position position="1"/>
    </location>
</feature>
<feature type="compositionally biased region" description="Basic residues" evidence="2">
    <location>
        <begin position="10"/>
        <end position="37"/>
    </location>
</feature>
<evidence type="ECO:0000256" key="2">
    <source>
        <dbReference type="SAM" id="MobiDB-lite"/>
    </source>
</evidence>
<protein>
    <submittedName>
        <fullName evidence="3">Uncharacterized protein</fullName>
    </submittedName>
</protein>
<organism evidence="3 4">
    <name type="scientific">Aduncisulcus paluster</name>
    <dbReference type="NCBI Taxonomy" id="2918883"/>
    <lineage>
        <taxon>Eukaryota</taxon>
        <taxon>Metamonada</taxon>
        <taxon>Carpediemonas-like organisms</taxon>
        <taxon>Aduncisulcus</taxon>
    </lineage>
</organism>
<feature type="region of interest" description="Disordered" evidence="2">
    <location>
        <begin position="1"/>
        <end position="41"/>
    </location>
</feature>
<dbReference type="EMBL" id="BQXS01010171">
    <property type="protein sequence ID" value="GKT33211.1"/>
    <property type="molecule type" value="Genomic_DNA"/>
</dbReference>
<feature type="coiled-coil region" evidence="1">
    <location>
        <begin position="92"/>
        <end position="161"/>
    </location>
</feature>
<evidence type="ECO:0000313" key="3">
    <source>
        <dbReference type="EMBL" id="GKT33211.1"/>
    </source>
</evidence>
<gene>
    <name evidence="3" type="ORF">ADUPG1_007193</name>
</gene>
<keyword evidence="4" id="KW-1185">Reference proteome</keyword>